<dbReference type="EMBL" id="AP023359">
    <property type="protein sequence ID" value="BCJ67275.1"/>
    <property type="molecule type" value="Genomic_DNA"/>
</dbReference>
<keyword evidence="3" id="KW-1003">Cell membrane</keyword>
<keyword evidence="4 7" id="KW-0812">Transmembrane</keyword>
<keyword evidence="2 7" id="KW-0813">Transport</keyword>
<dbReference type="PANTHER" id="PTHR43163">
    <property type="entry name" value="DIPEPTIDE TRANSPORT SYSTEM PERMEASE PROTEIN DPPB-RELATED"/>
    <property type="match status" value="1"/>
</dbReference>
<evidence type="ECO:0000256" key="4">
    <source>
        <dbReference type="ARBA" id="ARBA00022692"/>
    </source>
</evidence>
<name>A0A810N785_9ACTN</name>
<comment type="similarity">
    <text evidence="7">Belongs to the binding-protein-dependent transport system permease family.</text>
</comment>
<feature type="transmembrane region" description="Helical" evidence="7">
    <location>
        <begin position="175"/>
        <end position="195"/>
    </location>
</feature>
<evidence type="ECO:0000256" key="6">
    <source>
        <dbReference type="ARBA" id="ARBA00023136"/>
    </source>
</evidence>
<dbReference type="KEGG" id="pry:Prubr_42960"/>
<comment type="subcellular location">
    <subcellularLocation>
        <location evidence="1 7">Cell membrane</location>
        <topology evidence="1 7">Multi-pass membrane protein</topology>
    </subcellularLocation>
</comment>
<keyword evidence="10" id="KW-1185">Reference proteome</keyword>
<keyword evidence="5 7" id="KW-1133">Transmembrane helix</keyword>
<dbReference type="Pfam" id="PF00528">
    <property type="entry name" value="BPD_transp_1"/>
    <property type="match status" value="1"/>
</dbReference>
<dbReference type="SUPFAM" id="SSF161098">
    <property type="entry name" value="MetI-like"/>
    <property type="match status" value="1"/>
</dbReference>
<dbReference type="Gene3D" id="1.10.3720.10">
    <property type="entry name" value="MetI-like"/>
    <property type="match status" value="1"/>
</dbReference>
<dbReference type="AlphaFoldDB" id="A0A810N785"/>
<dbReference type="GO" id="GO:0005886">
    <property type="term" value="C:plasma membrane"/>
    <property type="evidence" value="ECO:0007669"/>
    <property type="project" value="UniProtKB-SubCell"/>
</dbReference>
<dbReference type="PROSITE" id="PS50928">
    <property type="entry name" value="ABC_TM1"/>
    <property type="match status" value="1"/>
</dbReference>
<dbReference type="GO" id="GO:0055085">
    <property type="term" value="P:transmembrane transport"/>
    <property type="evidence" value="ECO:0007669"/>
    <property type="project" value="InterPro"/>
</dbReference>
<sequence>MRNVVIRLLTMIPLVLLVVSGTFFLSLASNVDPAEIILGGNATQEQIDTLRQQLGLDRPALEQYWTWLGGLLRGDLGTSLYTGASVTDLFLAALPVTLSLTAGGLVVGVVLGVGAGLFASVVAGTRLDRGVILLSTVGQAAPSFFVGMLIIYFLALQLGWFPATGYVSPADSFGGWLHSLALPSLALGVGVAAALSRQARSSMITALQQDYTRTALSKGHSRRRVVLKHAGRNAASPVVTSMSFQVAQLLGGAIVVERLFALPGLGSLTIDAVLRYDPNIIQAVVLFAVVVVVLVNLLVDVSYVWLNPKVRTT</sequence>
<feature type="transmembrane region" description="Helical" evidence="7">
    <location>
        <begin position="131"/>
        <end position="155"/>
    </location>
</feature>
<evidence type="ECO:0000256" key="1">
    <source>
        <dbReference type="ARBA" id="ARBA00004651"/>
    </source>
</evidence>
<dbReference type="InterPro" id="IPR035906">
    <property type="entry name" value="MetI-like_sf"/>
</dbReference>
<evidence type="ECO:0000259" key="8">
    <source>
        <dbReference type="PROSITE" id="PS50928"/>
    </source>
</evidence>
<evidence type="ECO:0000256" key="5">
    <source>
        <dbReference type="ARBA" id="ARBA00022989"/>
    </source>
</evidence>
<feature type="domain" description="ABC transmembrane type-1" evidence="8">
    <location>
        <begin position="94"/>
        <end position="299"/>
    </location>
</feature>
<dbReference type="InterPro" id="IPR045621">
    <property type="entry name" value="BPD_transp_1_N"/>
</dbReference>
<proteinExistence type="inferred from homology"/>
<keyword evidence="6 7" id="KW-0472">Membrane</keyword>
<dbReference type="InterPro" id="IPR000515">
    <property type="entry name" value="MetI-like"/>
</dbReference>
<dbReference type="PANTHER" id="PTHR43163:SF6">
    <property type="entry name" value="DIPEPTIDE TRANSPORT SYSTEM PERMEASE PROTEIN DPPB-RELATED"/>
    <property type="match status" value="1"/>
</dbReference>
<dbReference type="Pfam" id="PF19300">
    <property type="entry name" value="BPD_transp_1_N"/>
    <property type="match status" value="1"/>
</dbReference>
<evidence type="ECO:0000256" key="3">
    <source>
        <dbReference type="ARBA" id="ARBA00022475"/>
    </source>
</evidence>
<gene>
    <name evidence="9" type="primary">dppB</name>
    <name evidence="9" type="ORF">Prubr_42960</name>
</gene>
<evidence type="ECO:0000256" key="7">
    <source>
        <dbReference type="RuleBase" id="RU363032"/>
    </source>
</evidence>
<accession>A0A810N785</accession>
<reference evidence="9" key="1">
    <citation type="submission" date="2020-08" db="EMBL/GenBank/DDBJ databases">
        <title>Whole genome shotgun sequence of Polymorphospora rubra NBRC 101157.</title>
        <authorList>
            <person name="Komaki H."/>
            <person name="Tamura T."/>
        </authorList>
    </citation>
    <scope>NUCLEOTIDE SEQUENCE</scope>
    <source>
        <strain evidence="9">NBRC 101157</strain>
    </source>
</reference>
<dbReference type="RefSeq" id="WP_212816624.1">
    <property type="nucleotide sequence ID" value="NZ_AP023359.1"/>
</dbReference>
<evidence type="ECO:0000313" key="9">
    <source>
        <dbReference type="EMBL" id="BCJ67275.1"/>
    </source>
</evidence>
<organism evidence="9 10">
    <name type="scientific">Polymorphospora rubra</name>
    <dbReference type="NCBI Taxonomy" id="338584"/>
    <lineage>
        <taxon>Bacteria</taxon>
        <taxon>Bacillati</taxon>
        <taxon>Actinomycetota</taxon>
        <taxon>Actinomycetes</taxon>
        <taxon>Micromonosporales</taxon>
        <taxon>Micromonosporaceae</taxon>
        <taxon>Polymorphospora</taxon>
    </lineage>
</organism>
<protein>
    <submittedName>
        <fullName evidence="9">ABC transporter permease</fullName>
    </submittedName>
</protein>
<dbReference type="Proteomes" id="UP000680866">
    <property type="component" value="Chromosome"/>
</dbReference>
<evidence type="ECO:0000256" key="2">
    <source>
        <dbReference type="ARBA" id="ARBA00022448"/>
    </source>
</evidence>
<feature type="transmembrane region" description="Helical" evidence="7">
    <location>
        <begin position="280"/>
        <end position="306"/>
    </location>
</feature>
<evidence type="ECO:0000313" key="10">
    <source>
        <dbReference type="Proteomes" id="UP000680866"/>
    </source>
</evidence>
<dbReference type="CDD" id="cd06261">
    <property type="entry name" value="TM_PBP2"/>
    <property type="match status" value="1"/>
</dbReference>
<feature type="transmembrane region" description="Helical" evidence="7">
    <location>
        <begin position="89"/>
        <end position="119"/>
    </location>
</feature>